<feature type="region of interest" description="Disordered" evidence="1">
    <location>
        <begin position="170"/>
        <end position="228"/>
    </location>
</feature>
<dbReference type="Gene3D" id="2.40.50.140">
    <property type="entry name" value="Nucleic acid-binding proteins"/>
    <property type="match status" value="1"/>
</dbReference>
<feature type="compositionally biased region" description="Low complexity" evidence="1">
    <location>
        <begin position="191"/>
        <end position="202"/>
    </location>
</feature>
<dbReference type="InterPro" id="IPR012340">
    <property type="entry name" value="NA-bd_OB-fold"/>
</dbReference>
<dbReference type="AlphaFoldDB" id="A0AAD5N251"/>
<dbReference type="SUPFAM" id="SSF50249">
    <property type="entry name" value="Nucleic acid-binding proteins"/>
    <property type="match status" value="1"/>
</dbReference>
<name>A0AAD5N251_PARTN</name>
<comment type="caution">
    <text evidence="2">The sequence shown here is derived from an EMBL/GenBank/DDBJ whole genome shotgun (WGS) entry which is preliminary data.</text>
</comment>
<keyword evidence="3" id="KW-1185">Reference proteome</keyword>
<protein>
    <submittedName>
        <fullName evidence="2">Uncharacterized protein</fullName>
    </submittedName>
</protein>
<accession>A0AAD5N251</accession>
<reference evidence="2" key="1">
    <citation type="submission" date="2021-06" db="EMBL/GenBank/DDBJ databases">
        <title>Parelaphostrongylus tenuis whole genome reference sequence.</title>
        <authorList>
            <person name="Garwood T.J."/>
            <person name="Larsen P.A."/>
            <person name="Fountain-Jones N.M."/>
            <person name="Garbe J.R."/>
            <person name="Macchietto M.G."/>
            <person name="Kania S.A."/>
            <person name="Gerhold R.W."/>
            <person name="Richards J.E."/>
            <person name="Wolf T.M."/>
        </authorList>
    </citation>
    <scope>NUCLEOTIDE SEQUENCE</scope>
    <source>
        <strain evidence="2">MNPRO001-30</strain>
        <tissue evidence="2">Meninges</tissue>
    </source>
</reference>
<evidence type="ECO:0000313" key="3">
    <source>
        <dbReference type="Proteomes" id="UP001196413"/>
    </source>
</evidence>
<dbReference type="Proteomes" id="UP001196413">
    <property type="component" value="Unassembled WGS sequence"/>
</dbReference>
<sequence length="245" mass="27011">MSSPSVKVVEMDRLPLPTEISSIRSTVLEGESFRIGNKTFSKVMCIGCVKSCRYVPSLSSFEYVVIDPSANAAATKEISVIHREDVKSTNLNESQKFPIGTLVFITGRLIRFKGSVAINVYSIRELICPEEYDCLKMEAFLALQFHTKNPSGQTPVRQSRISSNFRKSFPLSTPSSSVAEKRARSSVTHCTPPSTKSTLSRTTRSDHSSRELTSSKSGMPAVSKQCSAAKEFGSQDSFEDNVLYN</sequence>
<organism evidence="2 3">
    <name type="scientific">Parelaphostrongylus tenuis</name>
    <name type="common">Meningeal worm</name>
    <dbReference type="NCBI Taxonomy" id="148309"/>
    <lineage>
        <taxon>Eukaryota</taxon>
        <taxon>Metazoa</taxon>
        <taxon>Ecdysozoa</taxon>
        <taxon>Nematoda</taxon>
        <taxon>Chromadorea</taxon>
        <taxon>Rhabditida</taxon>
        <taxon>Rhabditina</taxon>
        <taxon>Rhabditomorpha</taxon>
        <taxon>Strongyloidea</taxon>
        <taxon>Metastrongylidae</taxon>
        <taxon>Parelaphostrongylus</taxon>
    </lineage>
</organism>
<dbReference type="EMBL" id="JAHQIW010002643">
    <property type="protein sequence ID" value="KAJ1355919.1"/>
    <property type="molecule type" value="Genomic_DNA"/>
</dbReference>
<evidence type="ECO:0000256" key="1">
    <source>
        <dbReference type="SAM" id="MobiDB-lite"/>
    </source>
</evidence>
<gene>
    <name evidence="2" type="ORF">KIN20_013508</name>
</gene>
<proteinExistence type="predicted"/>
<evidence type="ECO:0000313" key="2">
    <source>
        <dbReference type="EMBL" id="KAJ1355919.1"/>
    </source>
</evidence>